<dbReference type="PANTHER" id="PTHR10000">
    <property type="entry name" value="PHOSPHOSERINE PHOSPHATASE"/>
    <property type="match status" value="1"/>
</dbReference>
<dbReference type="AlphaFoldDB" id="A0A2X3BVF7"/>
<dbReference type="SFLD" id="SFLDG01144">
    <property type="entry name" value="C2.B.4:_PGP_Like"/>
    <property type="match status" value="1"/>
</dbReference>
<protein>
    <submittedName>
        <fullName evidence="1">HAD hydrolase</fullName>
        <ecNumber evidence="1">3.1.3.23</ecNumber>
    </submittedName>
</protein>
<dbReference type="InterPro" id="IPR000150">
    <property type="entry name" value="Cof"/>
</dbReference>
<dbReference type="InterPro" id="IPR023214">
    <property type="entry name" value="HAD_sf"/>
</dbReference>
<dbReference type="Gene3D" id="3.40.50.1000">
    <property type="entry name" value="HAD superfamily/HAD-like"/>
    <property type="match status" value="1"/>
</dbReference>
<dbReference type="InterPro" id="IPR036412">
    <property type="entry name" value="HAD-like_sf"/>
</dbReference>
<dbReference type="EMBL" id="UAWO01000002">
    <property type="protein sequence ID" value="SQC08132.1"/>
    <property type="molecule type" value="Genomic_DNA"/>
</dbReference>
<dbReference type="EC" id="3.1.3.23" evidence="1"/>
<keyword evidence="1" id="KW-0378">Hydrolase</keyword>
<dbReference type="GO" id="GO:0000287">
    <property type="term" value="F:magnesium ion binding"/>
    <property type="evidence" value="ECO:0007669"/>
    <property type="project" value="TreeGrafter"/>
</dbReference>
<dbReference type="NCBIfam" id="TIGR01484">
    <property type="entry name" value="HAD-SF-IIB"/>
    <property type="match status" value="1"/>
</dbReference>
<dbReference type="Proteomes" id="UP000250234">
    <property type="component" value="Unassembled WGS sequence"/>
</dbReference>
<proteinExistence type="predicted"/>
<dbReference type="GO" id="GO:0050308">
    <property type="term" value="F:sugar-phosphatase activity"/>
    <property type="evidence" value="ECO:0007669"/>
    <property type="project" value="UniProtKB-EC"/>
</dbReference>
<dbReference type="Gene3D" id="3.30.1240.10">
    <property type="match status" value="1"/>
</dbReference>
<name>A0A2X3BVF7_CLOPF</name>
<dbReference type="Pfam" id="PF08282">
    <property type="entry name" value="Hydrolase_3"/>
    <property type="match status" value="1"/>
</dbReference>
<organism evidence="1 2">
    <name type="scientific">Clostridium perfringens</name>
    <dbReference type="NCBI Taxonomy" id="1502"/>
    <lineage>
        <taxon>Bacteria</taxon>
        <taxon>Bacillati</taxon>
        <taxon>Bacillota</taxon>
        <taxon>Clostridia</taxon>
        <taxon>Eubacteriales</taxon>
        <taxon>Clostridiaceae</taxon>
        <taxon>Clostridium</taxon>
    </lineage>
</organism>
<dbReference type="NCBIfam" id="TIGR00099">
    <property type="entry name" value="Cof-subfamily"/>
    <property type="match status" value="1"/>
</dbReference>
<evidence type="ECO:0000313" key="2">
    <source>
        <dbReference type="Proteomes" id="UP000250234"/>
    </source>
</evidence>
<sequence length="262" mass="30085">MIKFIATDMDGTLLNSKKELSPEFYDVFEELKKRDILFAAASGRQYYTLAKEFNDIKDDMLFIAENGTFVVYKGKELVVNGLDRELANELIRIGRTIENADVVLCGKNSAYVESSDERFLGEVRKYYERCEIVDDLEKVDDTVLKVTMCDFNGSEENSNKYFDKYRDELQVTVSGDIWLDITAGGVNKGVAIKEIQDLLDIDFEETMVFGDYLNDLEMMESAYHSYAMENAHEDLKKVSRFITHKNNDEDGVMHQIKEVIGL</sequence>
<dbReference type="PROSITE" id="PS01228">
    <property type="entry name" value="COF_1"/>
    <property type="match status" value="1"/>
</dbReference>
<dbReference type="GO" id="GO:0005829">
    <property type="term" value="C:cytosol"/>
    <property type="evidence" value="ECO:0007669"/>
    <property type="project" value="TreeGrafter"/>
</dbReference>
<dbReference type="SUPFAM" id="SSF56784">
    <property type="entry name" value="HAD-like"/>
    <property type="match status" value="1"/>
</dbReference>
<dbReference type="RefSeq" id="WP_111945959.1">
    <property type="nucleotide sequence ID" value="NZ_CATNYA010000064.1"/>
</dbReference>
<reference evidence="1 2" key="1">
    <citation type="submission" date="2018-06" db="EMBL/GenBank/DDBJ databases">
        <authorList>
            <consortium name="Pathogen Informatics"/>
            <person name="Doyle S."/>
        </authorList>
    </citation>
    <scope>NUCLEOTIDE SEQUENCE [LARGE SCALE GENOMIC DNA]</scope>
    <source>
        <strain evidence="1 2">NCTC8081</strain>
    </source>
</reference>
<accession>A0A2X3BVF7</accession>
<dbReference type="CDD" id="cd07518">
    <property type="entry name" value="HAD_YbiV-Like"/>
    <property type="match status" value="1"/>
</dbReference>
<dbReference type="SFLD" id="SFLDG01140">
    <property type="entry name" value="C2.B:_Phosphomannomutase_and_P"/>
    <property type="match status" value="1"/>
</dbReference>
<dbReference type="SFLD" id="SFLDS00003">
    <property type="entry name" value="Haloacid_Dehalogenase"/>
    <property type="match status" value="1"/>
</dbReference>
<dbReference type="InterPro" id="IPR006379">
    <property type="entry name" value="HAD-SF_hydro_IIB"/>
</dbReference>
<gene>
    <name evidence="1" type="primary">supH</name>
    <name evidence="1" type="ORF">NCTC8081_02048</name>
</gene>
<dbReference type="PANTHER" id="PTHR10000:SF8">
    <property type="entry name" value="HAD SUPERFAMILY HYDROLASE-LIKE, TYPE 3"/>
    <property type="match status" value="1"/>
</dbReference>
<evidence type="ECO:0000313" key="1">
    <source>
        <dbReference type="EMBL" id="SQC08132.1"/>
    </source>
</evidence>